<evidence type="ECO:0000313" key="2">
    <source>
        <dbReference type="Proteomes" id="UP000516437"/>
    </source>
</evidence>
<dbReference type="AlphaFoldDB" id="A0A6A1WGC1"/>
<reference evidence="1 2" key="1">
    <citation type="journal article" date="2019" name="Plant Biotechnol. J.">
        <title>The red bayberry genome and genetic basis of sex determination.</title>
        <authorList>
            <person name="Jia H.M."/>
            <person name="Jia H.J."/>
            <person name="Cai Q.L."/>
            <person name="Wang Y."/>
            <person name="Zhao H.B."/>
            <person name="Yang W.F."/>
            <person name="Wang G.Y."/>
            <person name="Li Y.H."/>
            <person name="Zhan D.L."/>
            <person name="Shen Y.T."/>
            <person name="Niu Q.F."/>
            <person name="Chang L."/>
            <person name="Qiu J."/>
            <person name="Zhao L."/>
            <person name="Xie H.B."/>
            <person name="Fu W.Y."/>
            <person name="Jin J."/>
            <person name="Li X.W."/>
            <person name="Jiao Y."/>
            <person name="Zhou C.C."/>
            <person name="Tu T."/>
            <person name="Chai C.Y."/>
            <person name="Gao J.L."/>
            <person name="Fan L.J."/>
            <person name="van de Weg E."/>
            <person name="Wang J.Y."/>
            <person name="Gao Z.S."/>
        </authorList>
    </citation>
    <scope>NUCLEOTIDE SEQUENCE [LARGE SCALE GENOMIC DNA]</scope>
    <source>
        <tissue evidence="1">Leaves</tissue>
    </source>
</reference>
<gene>
    <name evidence="1" type="ORF">CJ030_MR2G025974</name>
</gene>
<dbReference type="EMBL" id="RXIC02000020">
    <property type="protein sequence ID" value="KAB1224322.1"/>
    <property type="molecule type" value="Genomic_DNA"/>
</dbReference>
<keyword evidence="2" id="KW-1185">Reference proteome</keyword>
<evidence type="ECO:0000313" key="1">
    <source>
        <dbReference type="EMBL" id="KAB1224322.1"/>
    </source>
</evidence>
<protein>
    <submittedName>
        <fullName evidence="1">Uncharacterized protein</fullName>
    </submittedName>
</protein>
<organism evidence="1 2">
    <name type="scientific">Morella rubra</name>
    <name type="common">Chinese bayberry</name>
    <dbReference type="NCBI Taxonomy" id="262757"/>
    <lineage>
        <taxon>Eukaryota</taxon>
        <taxon>Viridiplantae</taxon>
        <taxon>Streptophyta</taxon>
        <taxon>Embryophyta</taxon>
        <taxon>Tracheophyta</taxon>
        <taxon>Spermatophyta</taxon>
        <taxon>Magnoliopsida</taxon>
        <taxon>eudicotyledons</taxon>
        <taxon>Gunneridae</taxon>
        <taxon>Pentapetalae</taxon>
        <taxon>rosids</taxon>
        <taxon>fabids</taxon>
        <taxon>Fagales</taxon>
        <taxon>Myricaceae</taxon>
        <taxon>Morella</taxon>
    </lineage>
</organism>
<proteinExistence type="predicted"/>
<dbReference type="Proteomes" id="UP000516437">
    <property type="component" value="Chromosome 2"/>
</dbReference>
<accession>A0A6A1WGC1</accession>
<comment type="caution">
    <text evidence="1">The sequence shown here is derived from an EMBL/GenBank/DDBJ whole genome shotgun (WGS) entry which is preliminary data.</text>
</comment>
<sequence length="74" mass="8231">MGIVMDSPSPISTLQAVLSQLFEEDDTQQQPDTLDISSTDNFYIPTFEDAQDPYAAYDLSPEDFTAISQHLAED</sequence>
<name>A0A6A1WGC1_9ROSI</name>